<gene>
    <name evidence="10" type="ORF">BFJ72_g2670</name>
</gene>
<reference evidence="10 11" key="1">
    <citation type="journal article" date="2018" name="Sci. Rep.">
        <title>Characterisation of pathogen-specific regions and novel effector candidates in Fusarium oxysporum f. sp. cepae.</title>
        <authorList>
            <person name="Armitage A.D."/>
            <person name="Taylor A."/>
            <person name="Sobczyk M.K."/>
            <person name="Baxter L."/>
            <person name="Greenfield B.P."/>
            <person name="Bates H.J."/>
            <person name="Wilson F."/>
            <person name="Jackson A.C."/>
            <person name="Ott S."/>
            <person name="Harrison R.J."/>
            <person name="Clarkson J.P."/>
        </authorList>
    </citation>
    <scope>NUCLEOTIDE SEQUENCE [LARGE SCALE GENOMIC DNA]</scope>
    <source>
        <strain evidence="10 11">Fp_A8</strain>
    </source>
</reference>
<dbReference type="GO" id="GO:0003924">
    <property type="term" value="F:GTPase activity"/>
    <property type="evidence" value="ECO:0007669"/>
    <property type="project" value="InterPro"/>
</dbReference>
<dbReference type="PROSITE" id="PS51718">
    <property type="entry name" value="G_DYNAMIN_2"/>
    <property type="match status" value="1"/>
</dbReference>
<evidence type="ECO:0000256" key="4">
    <source>
        <dbReference type="ARBA" id="ARBA00023242"/>
    </source>
</evidence>
<dbReference type="InterPro" id="IPR045063">
    <property type="entry name" value="Dynamin_N"/>
</dbReference>
<dbReference type="SUPFAM" id="SSF57701">
    <property type="entry name" value="Zn2/Cys6 DNA-binding domain"/>
    <property type="match status" value="1"/>
</dbReference>
<dbReference type="InterPro" id="IPR030381">
    <property type="entry name" value="G_DYNAMIN_dom"/>
</dbReference>
<keyword evidence="3" id="KW-0342">GTP-binding</keyword>
<feature type="compositionally biased region" description="Low complexity" evidence="6">
    <location>
        <begin position="1"/>
        <end position="28"/>
    </location>
</feature>
<dbReference type="GO" id="GO:0048312">
    <property type="term" value="P:intracellular distribution of mitochondria"/>
    <property type="evidence" value="ECO:0007669"/>
    <property type="project" value="TreeGrafter"/>
</dbReference>
<organism evidence="10 11">
    <name type="scientific">Gibberella intermedia</name>
    <name type="common">Bulb rot disease fungus</name>
    <name type="synonym">Fusarium proliferatum</name>
    <dbReference type="NCBI Taxonomy" id="948311"/>
    <lineage>
        <taxon>Eukaryota</taxon>
        <taxon>Fungi</taxon>
        <taxon>Dikarya</taxon>
        <taxon>Ascomycota</taxon>
        <taxon>Pezizomycotina</taxon>
        <taxon>Sordariomycetes</taxon>
        <taxon>Hypocreomycetidae</taxon>
        <taxon>Hypocreales</taxon>
        <taxon>Nectriaceae</taxon>
        <taxon>Fusarium</taxon>
        <taxon>Fusarium fujikuroi species complex</taxon>
    </lineage>
</organism>
<dbReference type="GO" id="GO:0000266">
    <property type="term" value="P:mitochondrial fission"/>
    <property type="evidence" value="ECO:0007669"/>
    <property type="project" value="TreeGrafter"/>
</dbReference>
<dbReference type="Pfam" id="PF01031">
    <property type="entry name" value="Dynamin_M"/>
    <property type="match status" value="1"/>
</dbReference>
<evidence type="ECO:0000313" key="11">
    <source>
        <dbReference type="Proteomes" id="UP000283569"/>
    </source>
</evidence>
<dbReference type="GO" id="GO:0003677">
    <property type="term" value="F:DNA binding"/>
    <property type="evidence" value="ECO:0007669"/>
    <property type="project" value="InterPro"/>
</dbReference>
<evidence type="ECO:0000256" key="6">
    <source>
        <dbReference type="SAM" id="MobiDB-lite"/>
    </source>
</evidence>
<evidence type="ECO:0000256" key="2">
    <source>
        <dbReference type="ARBA" id="ARBA00022741"/>
    </source>
</evidence>
<sequence>MAKSKASSPGPSASASAARRQHATTAAARPGKARSLACRQCRDRKIRCDGARPVCDSCSRRGLCADQCVYPEIEHEGSIASSRSYIRALQKRVQELEEKEKQLELVAHGHNAFVATTPAQEEWRKLSTSPSVVSERIARPPRHVDHALPPIHTDSGYSLPSFSSRAGSLPVVHEPASYYSRPHHLMGASPPLTDDLEDAAPAKPSSFGSYSSNVKAALMLQKITLPPADLMDELLAEYFNIDWITMPVIHRPSFYQRYHRLIAVANSRYRRDIPLEEATELAATYSLLLGMLAIGQLAKTSITESAESHVSHALEFHQQAKTLLLVDLLSVSSLPVVQALIVHARFLRRAGTVQESWMLTGMALRLAEGLMLHIDLPGKAQAEREERRRTWCACALLVRMQNSPGSQTNPAFGTFPQEIDDEYLEAFPHNPDRVQPCDTPSRLSFFNQTLKLYDDILQPIQDSLSHKTDSGKESVSDILSDALKLDCDLEEWHAAIPEHLRVKFPCTQPEAIFRRQATLLRMRYLETKALIPRVAIVKLISSNATQPTSIMAKSMLAGIFESCYAASVELEDIMARERRLVTFDGPPESHSAIALSIIGMTLTVLVQHPLFRDIITNPAPVTEEATRCLATAKQYTTSTHPLAERFVHTLESALQPPSRCVSPRGVLDPALEPKTVGPVLSNLTEAHGAVEIALLEAWYMKRQDLASCGAKKSPPVSKIVPEVGPLEEMTSSKTDKSSEGLANRALLDKMDKLRELGISDMVPLPQMVVVGDQSAGKSSVLESLTGFHFPRDVTLCTRHATEIICRREETSRIVISIHAVDADEEEAKAFRRTVDNLDAKEFGQIFQDAAKVMGIDSDPKGNSVSSAFSRDVLRVEISGPNEDHLTVIDVPGMFENETPGQTTKADIDLVKNMVKKYINESRTIILAVVPCNGDIANQKILTYAKEADPDGKRTLGVLTKPDLAVEEATKGVVVDLVLGKRRDLELGYCIVKNRGADDTSSSPEDRNQQERNFFTQAPWTKLPADRIGIPALKTRLGQLLMDRTKSEFPKVRAELGTKQKECETLLKSMGESRSTEAEQRIYLGQVAAQFVQIKNFGLDAYYTRHKIFENEDLKLITRIREINEGFGKVLYDKGHTRNFFVSSNNEAQEVTEMNGAANGEGEDYEDIKRGDLYNQTTFTIPLLGEEDLVDDILYDAYHCPKPHGEDILTYIEKEYLTSRGYEIGTFSGEMVPITFKEQSKKWQPMARAHVSNAILIVHHFIRTVLHTCCPHSSIREELWEFLLEDLQKRYRRAVDHVEFLLEVEFEGKSITYNPNFNDSLARLKFAHAKDLGKEVEAAVKEYKSKNEAYFDSAARRARQLVEERLNRETSLNTTRRDIHNVLHTFYENARSRFVDVVCQQVIDHFLLHAPNGPLSVLSQDVVLRMTTEELEAIAGEDMISRDRREKLTRDVANLKEGLKVLRG</sequence>
<dbReference type="SMART" id="SM00053">
    <property type="entry name" value="DYNc"/>
    <property type="match status" value="1"/>
</dbReference>
<dbReference type="PANTHER" id="PTHR11566">
    <property type="entry name" value="DYNAMIN"/>
    <property type="match status" value="1"/>
</dbReference>
<dbReference type="PROSITE" id="PS50048">
    <property type="entry name" value="ZN2_CY6_FUNGAL_2"/>
    <property type="match status" value="1"/>
</dbReference>
<dbReference type="InterPro" id="IPR001401">
    <property type="entry name" value="Dynamin_GTPase"/>
</dbReference>
<dbReference type="InterPro" id="IPR001138">
    <property type="entry name" value="Zn2Cys6_DnaBD"/>
</dbReference>
<name>A0A420TZJ1_GIBIN</name>
<dbReference type="InterPro" id="IPR022812">
    <property type="entry name" value="Dynamin"/>
</dbReference>
<proteinExistence type="predicted"/>
<keyword evidence="1" id="KW-0479">Metal-binding</keyword>
<dbReference type="GO" id="GO:0016559">
    <property type="term" value="P:peroxisome fission"/>
    <property type="evidence" value="ECO:0007669"/>
    <property type="project" value="TreeGrafter"/>
</dbReference>
<dbReference type="EMBL" id="MRDB01000006">
    <property type="protein sequence ID" value="RKL46931.1"/>
    <property type="molecule type" value="Genomic_DNA"/>
</dbReference>
<dbReference type="Pfam" id="PF00172">
    <property type="entry name" value="Zn_clus"/>
    <property type="match status" value="1"/>
</dbReference>
<dbReference type="GO" id="GO:0000981">
    <property type="term" value="F:DNA-binding transcription factor activity, RNA polymerase II-specific"/>
    <property type="evidence" value="ECO:0007669"/>
    <property type="project" value="InterPro"/>
</dbReference>
<feature type="domain" description="Dynamin-type G" evidence="9">
    <location>
        <begin position="761"/>
        <end position="1049"/>
    </location>
</feature>
<dbReference type="GO" id="GO:0008017">
    <property type="term" value="F:microtubule binding"/>
    <property type="evidence" value="ECO:0007669"/>
    <property type="project" value="TreeGrafter"/>
</dbReference>
<evidence type="ECO:0000256" key="1">
    <source>
        <dbReference type="ARBA" id="ARBA00022723"/>
    </source>
</evidence>
<dbReference type="PROSITE" id="PS51388">
    <property type="entry name" value="GED"/>
    <property type="match status" value="1"/>
</dbReference>
<dbReference type="GO" id="GO:0005874">
    <property type="term" value="C:microtubule"/>
    <property type="evidence" value="ECO:0007669"/>
    <property type="project" value="TreeGrafter"/>
</dbReference>
<evidence type="ECO:0000259" key="9">
    <source>
        <dbReference type="PROSITE" id="PS51718"/>
    </source>
</evidence>
<dbReference type="CDD" id="cd00067">
    <property type="entry name" value="GAL4"/>
    <property type="match status" value="1"/>
</dbReference>
<comment type="caution">
    <text evidence="10">The sequence shown here is derived from an EMBL/GenBank/DDBJ whole genome shotgun (WGS) entry which is preliminary data.</text>
</comment>
<feature type="domain" description="Zn(2)-C6 fungal-type" evidence="7">
    <location>
        <begin position="37"/>
        <end position="70"/>
    </location>
</feature>
<dbReference type="PANTHER" id="PTHR11566:SF215">
    <property type="entry name" value="DYNAMIN GTPASE"/>
    <property type="match status" value="1"/>
</dbReference>
<dbReference type="Gene3D" id="3.40.50.300">
    <property type="entry name" value="P-loop containing nucleotide triphosphate hydrolases"/>
    <property type="match status" value="1"/>
</dbReference>
<dbReference type="Gene3D" id="4.10.240.10">
    <property type="entry name" value="Zn(2)-C6 fungal-type DNA-binding domain"/>
    <property type="match status" value="1"/>
</dbReference>
<dbReference type="InterPro" id="IPR007219">
    <property type="entry name" value="XnlR_reg_dom"/>
</dbReference>
<dbReference type="Pfam" id="PF00350">
    <property type="entry name" value="Dynamin_N"/>
    <property type="match status" value="1"/>
</dbReference>
<dbReference type="GO" id="GO:0016020">
    <property type="term" value="C:membrane"/>
    <property type="evidence" value="ECO:0007669"/>
    <property type="project" value="TreeGrafter"/>
</dbReference>
<dbReference type="GO" id="GO:0006351">
    <property type="term" value="P:DNA-templated transcription"/>
    <property type="evidence" value="ECO:0007669"/>
    <property type="project" value="InterPro"/>
</dbReference>
<dbReference type="GO" id="GO:0005739">
    <property type="term" value="C:mitochondrion"/>
    <property type="evidence" value="ECO:0007669"/>
    <property type="project" value="TreeGrafter"/>
</dbReference>
<feature type="domain" description="GED" evidence="8">
    <location>
        <begin position="1375"/>
        <end position="1463"/>
    </location>
</feature>
<evidence type="ECO:0000313" key="10">
    <source>
        <dbReference type="EMBL" id="RKL46931.1"/>
    </source>
</evidence>
<dbReference type="Proteomes" id="UP000283569">
    <property type="component" value="Unassembled WGS sequence"/>
</dbReference>
<dbReference type="InterPro" id="IPR000375">
    <property type="entry name" value="Dynamin_stalk"/>
</dbReference>
<dbReference type="FunFam" id="3.40.50.300:FF:001425">
    <property type="entry name" value="Dynamin GTPase, putative"/>
    <property type="match status" value="1"/>
</dbReference>
<dbReference type="PRINTS" id="PR00195">
    <property type="entry name" value="DYNAMIN"/>
</dbReference>
<feature type="region of interest" description="Disordered" evidence="6">
    <location>
        <begin position="1"/>
        <end position="33"/>
    </location>
</feature>
<dbReference type="GO" id="GO:0005525">
    <property type="term" value="F:GTP binding"/>
    <property type="evidence" value="ECO:0007669"/>
    <property type="project" value="InterPro"/>
</dbReference>
<dbReference type="InterPro" id="IPR036864">
    <property type="entry name" value="Zn2-C6_fun-type_DNA-bd_sf"/>
</dbReference>
<evidence type="ECO:0000256" key="3">
    <source>
        <dbReference type="ARBA" id="ARBA00023134"/>
    </source>
</evidence>
<evidence type="ECO:0000259" key="8">
    <source>
        <dbReference type="PROSITE" id="PS51388"/>
    </source>
</evidence>
<dbReference type="SMART" id="SM00066">
    <property type="entry name" value="GAL4"/>
    <property type="match status" value="1"/>
</dbReference>
<dbReference type="SUPFAM" id="SSF52540">
    <property type="entry name" value="P-loop containing nucleoside triphosphate hydrolases"/>
    <property type="match status" value="1"/>
</dbReference>
<dbReference type="GO" id="GO:0008270">
    <property type="term" value="F:zinc ion binding"/>
    <property type="evidence" value="ECO:0007669"/>
    <property type="project" value="InterPro"/>
</dbReference>
<keyword evidence="2" id="KW-0547">Nucleotide-binding</keyword>
<keyword evidence="4" id="KW-0539">Nucleus</keyword>
<dbReference type="CDD" id="cd12148">
    <property type="entry name" value="fungal_TF_MHR"/>
    <property type="match status" value="1"/>
</dbReference>
<evidence type="ECO:0000256" key="5">
    <source>
        <dbReference type="SAM" id="Coils"/>
    </source>
</evidence>
<keyword evidence="5" id="KW-0175">Coiled coil</keyword>
<accession>A0A420TZJ1</accession>
<dbReference type="Pfam" id="PF04082">
    <property type="entry name" value="Fungal_trans"/>
    <property type="match status" value="1"/>
</dbReference>
<dbReference type="InterPro" id="IPR020850">
    <property type="entry name" value="GED_dom"/>
</dbReference>
<evidence type="ECO:0000259" key="7">
    <source>
        <dbReference type="PROSITE" id="PS50048"/>
    </source>
</evidence>
<dbReference type="InterPro" id="IPR027417">
    <property type="entry name" value="P-loop_NTPase"/>
</dbReference>
<feature type="coiled-coil region" evidence="5">
    <location>
        <begin position="79"/>
        <end position="106"/>
    </location>
</feature>
<protein>
    <submittedName>
        <fullName evidence="10">Uncharacterized protein</fullName>
    </submittedName>
</protein>
<dbReference type="CDD" id="cd08771">
    <property type="entry name" value="DLP_1"/>
    <property type="match status" value="1"/>
</dbReference>
<dbReference type="GO" id="GO:0006897">
    <property type="term" value="P:endocytosis"/>
    <property type="evidence" value="ECO:0007669"/>
    <property type="project" value="TreeGrafter"/>
</dbReference>